<reference evidence="10 11" key="1">
    <citation type="submission" date="2016-12" db="EMBL/GenBank/DDBJ databases">
        <title>Trade-off between light-utilization and light-protection in marine flavobacteria.</title>
        <authorList>
            <person name="Kumagai Y."/>
            <person name="Yoshizawa S."/>
            <person name="Kogure K."/>
            <person name="Iwasaki W."/>
        </authorList>
    </citation>
    <scope>NUCLEOTIDE SEQUENCE [LARGE SCALE GENOMIC DNA]</scope>
    <source>
        <strain evidence="10 11">ATCC 43844</strain>
    </source>
</reference>
<dbReference type="GO" id="GO:0005886">
    <property type="term" value="C:plasma membrane"/>
    <property type="evidence" value="ECO:0007669"/>
    <property type="project" value="UniProtKB-SubCell"/>
</dbReference>
<evidence type="ECO:0000256" key="7">
    <source>
        <dbReference type="SAM" id="Phobius"/>
    </source>
</evidence>
<dbReference type="RefSeq" id="WP_105020544.1">
    <property type="nucleotide sequence ID" value="NZ_MSCM01000001.1"/>
</dbReference>
<accession>A0A2S7WWI8</accession>
<feature type="domain" description="ABC3 transporter permease C-terminal" evidence="8">
    <location>
        <begin position="287"/>
        <end position="400"/>
    </location>
</feature>
<dbReference type="InterPro" id="IPR003838">
    <property type="entry name" value="ABC3_permease_C"/>
</dbReference>
<protein>
    <submittedName>
        <fullName evidence="10">Multidrug ABC transporter ATP-binding protein</fullName>
    </submittedName>
</protein>
<name>A0A2S7WWI8_9FLAO</name>
<comment type="caution">
    <text evidence="10">The sequence shown here is derived from an EMBL/GenBank/DDBJ whole genome shotgun (WGS) entry which is preliminary data.</text>
</comment>
<keyword evidence="4 7" id="KW-1133">Transmembrane helix</keyword>
<keyword evidence="10" id="KW-0067">ATP-binding</keyword>
<keyword evidence="2" id="KW-1003">Cell membrane</keyword>
<sequence>MNFLFEADTWQEIYGSIRKNKIRTVITIIGVLWGIFLLVVLLGAARGMENGFKKIFGDFATNSVFVWTQATDTPFKGFQKGRTFRLNTRDIEALKSEYSNEIELLAPRNQTNNLIVHDFRSASYQVSGDYPVLDQIQKKSLIYGRFLNENDMSSAAKVTVISEEMYKQLFDKNEIPIGEYIKINSINYKVIGVYGPSSAIDLDGDTAYIPFTTFKKVYNTANNISWMVITAEEGVDIEQLEKDVLLTLKNLHKVHPDDKRAFGSFNLGVQIAKFTGFLTGMQFLTWFVGIATLIAGVFAIGNILLITVKERTKEIGIRRALGATPKNIRQQIILESVFLTTIAGMLGIIFGGFVLFLIDWKFGQGEDATLINPTVNIPIIMIAFATLIVLGTLIGLIPAHMATVVKPIEALREE</sequence>
<dbReference type="InterPro" id="IPR050250">
    <property type="entry name" value="Macrolide_Exporter_MacB"/>
</dbReference>
<feature type="transmembrane region" description="Helical" evidence="7">
    <location>
        <begin position="25"/>
        <end position="45"/>
    </location>
</feature>
<feature type="transmembrane region" description="Helical" evidence="7">
    <location>
        <begin position="336"/>
        <end position="358"/>
    </location>
</feature>
<evidence type="ECO:0000313" key="11">
    <source>
        <dbReference type="Proteomes" id="UP000239068"/>
    </source>
</evidence>
<feature type="domain" description="MacB-like periplasmic core" evidence="9">
    <location>
        <begin position="24"/>
        <end position="244"/>
    </location>
</feature>
<dbReference type="EMBL" id="MSCM01000001">
    <property type="protein sequence ID" value="PQJ81973.1"/>
    <property type="molecule type" value="Genomic_DNA"/>
</dbReference>
<evidence type="ECO:0000256" key="5">
    <source>
        <dbReference type="ARBA" id="ARBA00023136"/>
    </source>
</evidence>
<evidence type="ECO:0000256" key="3">
    <source>
        <dbReference type="ARBA" id="ARBA00022692"/>
    </source>
</evidence>
<evidence type="ECO:0000259" key="8">
    <source>
        <dbReference type="Pfam" id="PF02687"/>
    </source>
</evidence>
<feature type="transmembrane region" description="Helical" evidence="7">
    <location>
        <begin position="283"/>
        <end position="308"/>
    </location>
</feature>
<keyword evidence="3 7" id="KW-0812">Transmembrane</keyword>
<dbReference type="PANTHER" id="PTHR30572:SF4">
    <property type="entry name" value="ABC TRANSPORTER PERMEASE YTRF"/>
    <property type="match status" value="1"/>
</dbReference>
<dbReference type="AlphaFoldDB" id="A0A2S7WWI8"/>
<evidence type="ECO:0000313" key="10">
    <source>
        <dbReference type="EMBL" id="PQJ81973.1"/>
    </source>
</evidence>
<proteinExistence type="inferred from homology"/>
<dbReference type="GO" id="GO:0005524">
    <property type="term" value="F:ATP binding"/>
    <property type="evidence" value="ECO:0007669"/>
    <property type="project" value="UniProtKB-KW"/>
</dbReference>
<evidence type="ECO:0000259" key="9">
    <source>
        <dbReference type="Pfam" id="PF12704"/>
    </source>
</evidence>
<dbReference type="PANTHER" id="PTHR30572">
    <property type="entry name" value="MEMBRANE COMPONENT OF TRANSPORTER-RELATED"/>
    <property type="match status" value="1"/>
</dbReference>
<evidence type="ECO:0000256" key="6">
    <source>
        <dbReference type="ARBA" id="ARBA00038076"/>
    </source>
</evidence>
<comment type="subcellular location">
    <subcellularLocation>
        <location evidence="1">Cell membrane</location>
        <topology evidence="1">Multi-pass membrane protein</topology>
    </subcellularLocation>
</comment>
<evidence type="ECO:0000256" key="2">
    <source>
        <dbReference type="ARBA" id="ARBA00022475"/>
    </source>
</evidence>
<feature type="transmembrane region" description="Helical" evidence="7">
    <location>
        <begin position="378"/>
        <end position="397"/>
    </location>
</feature>
<organism evidence="10 11">
    <name type="scientific">Polaribacter glomeratus</name>
    <dbReference type="NCBI Taxonomy" id="102"/>
    <lineage>
        <taxon>Bacteria</taxon>
        <taxon>Pseudomonadati</taxon>
        <taxon>Bacteroidota</taxon>
        <taxon>Flavobacteriia</taxon>
        <taxon>Flavobacteriales</taxon>
        <taxon>Flavobacteriaceae</taxon>
    </lineage>
</organism>
<dbReference type="OrthoDB" id="9770036at2"/>
<dbReference type="Pfam" id="PF12704">
    <property type="entry name" value="MacB_PCD"/>
    <property type="match status" value="1"/>
</dbReference>
<keyword evidence="11" id="KW-1185">Reference proteome</keyword>
<gene>
    <name evidence="10" type="ORF">BTO16_05025</name>
</gene>
<keyword evidence="10" id="KW-0547">Nucleotide-binding</keyword>
<dbReference type="Proteomes" id="UP000239068">
    <property type="component" value="Unassembled WGS sequence"/>
</dbReference>
<dbReference type="InterPro" id="IPR025857">
    <property type="entry name" value="MacB_PCD"/>
</dbReference>
<comment type="similarity">
    <text evidence="6">Belongs to the ABC-4 integral membrane protein family.</text>
</comment>
<dbReference type="GO" id="GO:0022857">
    <property type="term" value="F:transmembrane transporter activity"/>
    <property type="evidence" value="ECO:0007669"/>
    <property type="project" value="TreeGrafter"/>
</dbReference>
<evidence type="ECO:0000256" key="4">
    <source>
        <dbReference type="ARBA" id="ARBA00022989"/>
    </source>
</evidence>
<keyword evidence="5 7" id="KW-0472">Membrane</keyword>
<evidence type="ECO:0000256" key="1">
    <source>
        <dbReference type="ARBA" id="ARBA00004651"/>
    </source>
</evidence>
<dbReference type="Pfam" id="PF02687">
    <property type="entry name" value="FtsX"/>
    <property type="match status" value="1"/>
</dbReference>